<dbReference type="SUPFAM" id="SSF48403">
    <property type="entry name" value="Ankyrin repeat"/>
    <property type="match status" value="1"/>
</dbReference>
<dbReference type="Proteomes" id="UP001244011">
    <property type="component" value="Unassembled WGS sequence"/>
</dbReference>
<feature type="repeat" description="ANK" evidence="3">
    <location>
        <begin position="1078"/>
        <end position="1108"/>
    </location>
</feature>
<dbReference type="Pfam" id="PF24883">
    <property type="entry name" value="NPHP3_N"/>
    <property type="match status" value="1"/>
</dbReference>
<proteinExistence type="predicted"/>
<feature type="domain" description="Nephrocystin 3-like N-terminal" evidence="4">
    <location>
        <begin position="442"/>
        <end position="619"/>
    </location>
</feature>
<dbReference type="Pfam" id="PF00023">
    <property type="entry name" value="Ank"/>
    <property type="match status" value="1"/>
</dbReference>
<keyword evidence="6" id="KW-1185">Reference proteome</keyword>
<dbReference type="InterPro" id="IPR056884">
    <property type="entry name" value="NPHP3-like_N"/>
</dbReference>
<dbReference type="PROSITE" id="PS50297">
    <property type="entry name" value="ANK_REP_REGION"/>
    <property type="match status" value="6"/>
</dbReference>
<name>A0AAJ0FG49_9PEZI</name>
<dbReference type="SUPFAM" id="SSF53474">
    <property type="entry name" value="alpha/beta-Hydrolases"/>
    <property type="match status" value="1"/>
</dbReference>
<dbReference type="Gene3D" id="1.25.40.20">
    <property type="entry name" value="Ankyrin repeat-containing domain"/>
    <property type="match status" value="3"/>
</dbReference>
<evidence type="ECO:0000313" key="5">
    <source>
        <dbReference type="EMBL" id="KAK1762028.1"/>
    </source>
</evidence>
<dbReference type="InterPro" id="IPR002110">
    <property type="entry name" value="Ankyrin_rpt"/>
</dbReference>
<dbReference type="InterPro" id="IPR029058">
    <property type="entry name" value="AB_hydrolase_fold"/>
</dbReference>
<dbReference type="PANTHER" id="PTHR24171">
    <property type="entry name" value="ANKYRIN REPEAT DOMAIN-CONTAINING PROTEIN 39-RELATED"/>
    <property type="match status" value="1"/>
</dbReference>
<dbReference type="AlphaFoldDB" id="A0AAJ0FG49"/>
<dbReference type="PROSITE" id="PS50088">
    <property type="entry name" value="ANK_REPEAT"/>
    <property type="match status" value="6"/>
</dbReference>
<gene>
    <name evidence="5" type="ORF">QBC33DRAFT_582006</name>
</gene>
<dbReference type="Pfam" id="PF12796">
    <property type="entry name" value="Ank_2"/>
    <property type="match status" value="2"/>
</dbReference>
<dbReference type="Gene3D" id="3.40.50.300">
    <property type="entry name" value="P-loop containing nucleotide triphosphate hydrolases"/>
    <property type="match status" value="1"/>
</dbReference>
<keyword evidence="1" id="KW-0677">Repeat</keyword>
<dbReference type="InterPro" id="IPR027417">
    <property type="entry name" value="P-loop_NTPase"/>
</dbReference>
<dbReference type="InterPro" id="IPR036770">
    <property type="entry name" value="Ankyrin_rpt-contain_sf"/>
</dbReference>
<evidence type="ECO:0000256" key="3">
    <source>
        <dbReference type="PROSITE-ProRule" id="PRU00023"/>
    </source>
</evidence>
<accession>A0AAJ0FG49</accession>
<dbReference type="SUPFAM" id="SSF52540">
    <property type="entry name" value="P-loop containing nucleoside triphosphate hydrolases"/>
    <property type="match status" value="1"/>
</dbReference>
<evidence type="ECO:0000259" key="4">
    <source>
        <dbReference type="Pfam" id="PF24883"/>
    </source>
</evidence>
<dbReference type="PANTHER" id="PTHR24171:SF9">
    <property type="entry name" value="ANKYRIN REPEAT DOMAIN-CONTAINING PROTEIN 39"/>
    <property type="match status" value="1"/>
</dbReference>
<dbReference type="GO" id="GO:0085020">
    <property type="term" value="P:protein K6-linked ubiquitination"/>
    <property type="evidence" value="ECO:0007669"/>
    <property type="project" value="TreeGrafter"/>
</dbReference>
<dbReference type="EMBL" id="MU839044">
    <property type="protein sequence ID" value="KAK1762028.1"/>
    <property type="molecule type" value="Genomic_DNA"/>
</dbReference>
<feature type="repeat" description="ANK" evidence="3">
    <location>
        <begin position="1010"/>
        <end position="1034"/>
    </location>
</feature>
<dbReference type="Gene3D" id="3.40.50.1820">
    <property type="entry name" value="alpha/beta hydrolase"/>
    <property type="match status" value="1"/>
</dbReference>
<dbReference type="SMART" id="SM00248">
    <property type="entry name" value="ANK"/>
    <property type="match status" value="6"/>
</dbReference>
<evidence type="ECO:0000256" key="1">
    <source>
        <dbReference type="ARBA" id="ARBA00022737"/>
    </source>
</evidence>
<sequence length="1108" mass="124015">MSMAIYTVLAVLLTIGFGWWWSWLKPSPSASPSPTPTGNQPPPKGGWTFRVRGVPRDWDRVRLESFLEEQDCASPAVRSLTNEIHGLSQTATVSFRNIPPRLQTAAQARRPLHIPLLARSNQSTRLPSITLDNGFLGITTLYAPPLQDHKTDVIAISGLGGHAFGSFKERDGEHMWLRDALPHHVTGEDNRPLARVMVYGYDSGLPQSESFQNLEDLGTALHTHLRRLAVNSAFRPIVFIAHSLGGLIVKQTLTSISRSENEEDQKLIRAVYGIAFFGVPHDGVDIGSLIPMVRDGPNRLLLESIGSLNSQVLSIQQREFPEALGGKGESEIVCFYETLKSPTATQDEKGRWTMTGPIAALVTKSSATHCRPWESGPQHICAINRTHSEMVKFGPQDEEYDKAVQRIEGLIRRARSRATPLQPKLSQQMQSRANDIDPAIKGTCEWLLRHQTYTSWKASNSLLWIKGKPGSGKSTLLKYALHNQGVAPSARSSDLVLSFFFHGRGDELQKTPLGFYRSLLHQLLKKTPEALSVFVNTFQQRCKERGHHPEKWQWHQEELRGYFELSLPKVLETRSIWLFVDALDECGRDSAVELFQWLKSLLPTYSPTASQFRICVTCRHYPIIHQTVDFEICLEHENEQDISTYVQEQLSSSRELAESSIPAFIEDSASGVFMWARLVAKQVLDLDNDGVALEEIKRQISVNPSELDKLYRNLVQGMREKQASLRLIQWICFATRPLTLDELRWAMAVEPNSSHRMKRRVQSLSCVVQFIHQSVNDFFIEEGVLALDDSSTSADAAIGMAHFQLSRICIRYLAMEEISQSTGYKRDEVGIAFPLLHYATTSWVTHTRQSDDRGVSQGDLLELFDWPSNVLVDLWTHDCPLERTSLVHVAARDKQAIIDIDVDLKDQDGQTPLSWAARNGHEAVVKQLLDTGQVDIDSKDSDGQTPLSWAARNGHEAVVKQLLDTGQVDIDSKDSYGQTPLSWAAENGHEAVVKQLLDTGQVDIDLKDSYGRTPLSWAAENGHEAVVKQLLDTGQVDVDLKDRDGQTPLWWAARNGHEAVVKQLLDTGQVDVDSKDSYGQTPLWWAARNGHEAVVKLLELGLGDGATI</sequence>
<reference evidence="5" key="1">
    <citation type="submission" date="2023-06" db="EMBL/GenBank/DDBJ databases">
        <title>Genome-scale phylogeny and comparative genomics of the fungal order Sordariales.</title>
        <authorList>
            <consortium name="Lawrence Berkeley National Laboratory"/>
            <person name="Hensen N."/>
            <person name="Bonometti L."/>
            <person name="Westerberg I."/>
            <person name="Brannstrom I.O."/>
            <person name="Guillou S."/>
            <person name="Cros-Aarteil S."/>
            <person name="Calhoun S."/>
            <person name="Haridas S."/>
            <person name="Kuo A."/>
            <person name="Mondo S."/>
            <person name="Pangilinan J."/>
            <person name="Riley R."/>
            <person name="Labutti K."/>
            <person name="Andreopoulos B."/>
            <person name="Lipzen A."/>
            <person name="Chen C."/>
            <person name="Yanf M."/>
            <person name="Daum C."/>
            <person name="Ng V."/>
            <person name="Clum A."/>
            <person name="Steindorff A."/>
            <person name="Ohm R."/>
            <person name="Martin F."/>
            <person name="Silar P."/>
            <person name="Natvig D."/>
            <person name="Lalanne C."/>
            <person name="Gautier V."/>
            <person name="Ament-Velasquez S.L."/>
            <person name="Kruys A."/>
            <person name="Hutchinson M.I."/>
            <person name="Powell A.J."/>
            <person name="Barry K."/>
            <person name="Miller A.N."/>
            <person name="Grigoriev I.V."/>
            <person name="Debuchy R."/>
            <person name="Gladieux P."/>
            <person name="Thoren M.H."/>
            <person name="Johannesson H."/>
        </authorList>
    </citation>
    <scope>NUCLEOTIDE SEQUENCE</scope>
    <source>
        <strain evidence="5">8032-3</strain>
    </source>
</reference>
<feature type="repeat" description="ANK" evidence="3">
    <location>
        <begin position="976"/>
        <end position="1000"/>
    </location>
</feature>
<feature type="repeat" description="ANK" evidence="3">
    <location>
        <begin position="1044"/>
        <end position="1068"/>
    </location>
</feature>
<feature type="repeat" description="ANK" evidence="3">
    <location>
        <begin position="942"/>
        <end position="966"/>
    </location>
</feature>
<organism evidence="5 6">
    <name type="scientific">Phialemonium atrogriseum</name>
    <dbReference type="NCBI Taxonomy" id="1093897"/>
    <lineage>
        <taxon>Eukaryota</taxon>
        <taxon>Fungi</taxon>
        <taxon>Dikarya</taxon>
        <taxon>Ascomycota</taxon>
        <taxon>Pezizomycotina</taxon>
        <taxon>Sordariomycetes</taxon>
        <taxon>Sordariomycetidae</taxon>
        <taxon>Cephalothecales</taxon>
        <taxon>Cephalothecaceae</taxon>
        <taxon>Phialemonium</taxon>
    </lineage>
</organism>
<feature type="repeat" description="ANK" evidence="3">
    <location>
        <begin position="908"/>
        <end position="932"/>
    </location>
</feature>
<dbReference type="GeneID" id="85314492"/>
<dbReference type="GO" id="GO:0004842">
    <property type="term" value="F:ubiquitin-protein transferase activity"/>
    <property type="evidence" value="ECO:0007669"/>
    <property type="project" value="TreeGrafter"/>
</dbReference>
<protein>
    <recommendedName>
        <fullName evidence="4">Nephrocystin 3-like N-terminal domain-containing protein</fullName>
    </recommendedName>
</protein>
<comment type="caution">
    <text evidence="5">The sequence shown here is derived from an EMBL/GenBank/DDBJ whole genome shotgun (WGS) entry which is preliminary data.</text>
</comment>
<evidence type="ECO:0000313" key="6">
    <source>
        <dbReference type="Proteomes" id="UP001244011"/>
    </source>
</evidence>
<evidence type="ECO:0000256" key="2">
    <source>
        <dbReference type="ARBA" id="ARBA00023043"/>
    </source>
</evidence>
<dbReference type="RefSeq" id="XP_060278241.1">
    <property type="nucleotide sequence ID" value="XM_060431305.1"/>
</dbReference>
<keyword evidence="2 3" id="KW-0040">ANK repeat</keyword>